<sequence length="186" mass="20664">MWAQGLLDYDELVGLDWEWQAMDGAMTKAPLGKEKIGPNPTDRAKRGVKRSLLVEGHGIPIGLEVEGANRNDFKMLQATIPIARPMPIDTRKQNLCLDKGYDYNEVRDARKSIWLYPAYSGEKGRSTSPQTASWFQGKAMGSGAHTQLDEPFSWGVDPLGEKVENYLGLLHLACAWITYRAVGLLG</sequence>
<evidence type="ECO:0000313" key="3">
    <source>
        <dbReference type="Proteomes" id="UP000654345"/>
    </source>
</evidence>
<dbReference type="Pfam" id="PF01609">
    <property type="entry name" value="DDE_Tnp_1"/>
    <property type="match status" value="1"/>
</dbReference>
<evidence type="ECO:0000259" key="1">
    <source>
        <dbReference type="Pfam" id="PF01609"/>
    </source>
</evidence>
<evidence type="ECO:0000313" key="2">
    <source>
        <dbReference type="EMBL" id="GHO55936.1"/>
    </source>
</evidence>
<protein>
    <recommendedName>
        <fullName evidence="1">Transposase IS4-like domain-containing protein</fullName>
    </recommendedName>
</protein>
<keyword evidence="3" id="KW-1185">Reference proteome</keyword>
<accession>A0ABQ3UTC4</accession>
<dbReference type="Proteomes" id="UP000654345">
    <property type="component" value="Unassembled WGS sequence"/>
</dbReference>
<name>A0ABQ3UTC4_9CHLR</name>
<organism evidence="2 3">
    <name type="scientific">Ktedonobacter robiniae</name>
    <dbReference type="NCBI Taxonomy" id="2778365"/>
    <lineage>
        <taxon>Bacteria</taxon>
        <taxon>Bacillati</taxon>
        <taxon>Chloroflexota</taxon>
        <taxon>Ktedonobacteria</taxon>
        <taxon>Ktedonobacterales</taxon>
        <taxon>Ktedonobacteraceae</taxon>
        <taxon>Ktedonobacter</taxon>
    </lineage>
</organism>
<dbReference type="PANTHER" id="PTHR30007">
    <property type="entry name" value="PHP DOMAIN PROTEIN"/>
    <property type="match status" value="1"/>
</dbReference>
<proteinExistence type="predicted"/>
<comment type="caution">
    <text evidence="2">The sequence shown here is derived from an EMBL/GenBank/DDBJ whole genome shotgun (WGS) entry which is preliminary data.</text>
</comment>
<dbReference type="PANTHER" id="PTHR30007:SF0">
    <property type="entry name" value="TRANSPOSASE"/>
    <property type="match status" value="1"/>
</dbReference>
<dbReference type="InterPro" id="IPR002559">
    <property type="entry name" value="Transposase_11"/>
</dbReference>
<reference evidence="2 3" key="1">
    <citation type="journal article" date="2021" name="Int. J. Syst. Evol. Microbiol.">
        <title>Reticulibacter mediterranei gen. nov., sp. nov., within the new family Reticulibacteraceae fam. nov., and Ktedonospora formicarum gen. nov., sp. nov., Ktedonobacter robiniae sp. nov., Dictyobacter formicarum sp. nov. and Dictyobacter arantiisoli sp. nov., belonging to the class Ktedonobacteria.</title>
        <authorList>
            <person name="Yabe S."/>
            <person name="Zheng Y."/>
            <person name="Wang C.M."/>
            <person name="Sakai Y."/>
            <person name="Abe K."/>
            <person name="Yokota A."/>
            <person name="Donadio S."/>
            <person name="Cavaletti L."/>
            <person name="Monciardini P."/>
        </authorList>
    </citation>
    <scope>NUCLEOTIDE SEQUENCE [LARGE SCALE GENOMIC DNA]</scope>
    <source>
        <strain evidence="2 3">SOSP1-30</strain>
    </source>
</reference>
<feature type="domain" description="Transposase IS4-like" evidence="1">
    <location>
        <begin position="37"/>
        <end position="109"/>
    </location>
</feature>
<dbReference type="EMBL" id="BNJG01000002">
    <property type="protein sequence ID" value="GHO55936.1"/>
    <property type="molecule type" value="Genomic_DNA"/>
</dbReference>
<gene>
    <name evidence="2" type="ORF">KSB_44110</name>
</gene>